<accession>A0A1H0X7G9</accession>
<dbReference type="Proteomes" id="UP000199460">
    <property type="component" value="Unassembled WGS sequence"/>
</dbReference>
<dbReference type="EMBL" id="FNJJ01000010">
    <property type="protein sequence ID" value="SDP98887.1"/>
    <property type="molecule type" value="Genomic_DNA"/>
</dbReference>
<protein>
    <submittedName>
        <fullName evidence="1">Uncharacterized protein</fullName>
    </submittedName>
</protein>
<gene>
    <name evidence="1" type="ORF">SAMN05216213_110100</name>
</gene>
<organism evidence="1 2">
    <name type="scientific">Ectopseudomonas guguanensis</name>
    <dbReference type="NCBI Taxonomy" id="1198456"/>
    <lineage>
        <taxon>Bacteria</taxon>
        <taxon>Pseudomonadati</taxon>
        <taxon>Pseudomonadota</taxon>
        <taxon>Gammaproteobacteria</taxon>
        <taxon>Pseudomonadales</taxon>
        <taxon>Pseudomonadaceae</taxon>
        <taxon>Ectopseudomonas</taxon>
    </lineage>
</organism>
<dbReference type="AlphaFoldDB" id="A0A1H0X7G9"/>
<evidence type="ECO:0000313" key="2">
    <source>
        <dbReference type="Proteomes" id="UP000199460"/>
    </source>
</evidence>
<keyword evidence="2" id="KW-1185">Reference proteome</keyword>
<reference evidence="2" key="1">
    <citation type="submission" date="2016-10" db="EMBL/GenBank/DDBJ databases">
        <authorList>
            <person name="Varghese N."/>
            <person name="Submissions S."/>
        </authorList>
    </citation>
    <scope>NUCLEOTIDE SEQUENCE [LARGE SCALE GENOMIC DNA]</scope>
    <source>
        <strain evidence="2">JCM 18416</strain>
    </source>
</reference>
<proteinExistence type="predicted"/>
<evidence type="ECO:0000313" key="1">
    <source>
        <dbReference type="EMBL" id="SDP98887.1"/>
    </source>
</evidence>
<name>A0A1H0X7G9_9GAMM</name>
<sequence length="38" mass="4147">MARLLDCYVVGDGECPYDEMASACPSSTEANDVSYRKV</sequence>